<name>A0A2G3DT63_9FIRM</name>
<reference evidence="1 2" key="2">
    <citation type="submission" date="2017-10" db="EMBL/GenBank/DDBJ databases">
        <authorList>
            <person name="Banno H."/>
            <person name="Chua N.-H."/>
        </authorList>
    </citation>
    <scope>NUCLEOTIDE SEQUENCE [LARGE SCALE GENOMIC DNA]</scope>
    <source>
        <strain evidence="1 2">JK626</strain>
    </source>
</reference>
<dbReference type="EMBL" id="PDYF01000040">
    <property type="protein sequence ID" value="PHU34073.1"/>
    <property type="molecule type" value="Genomic_DNA"/>
</dbReference>
<sequence length="106" mass="12651">MIINDKYKNKTIARIIGREAKNRGFIFDSIRKGQLTNYLAIFNRKTRGKAQRFDIYEDLLHKGKISLVCMGEKIDTEYRDKLSFETAMKKFAEYMNIIGYKKWMMH</sequence>
<proteinExistence type="predicted"/>
<reference evidence="1 2" key="1">
    <citation type="submission" date="2017-10" db="EMBL/GenBank/DDBJ databases">
        <title>Resolving the taxonomy of Roseburia spp., Eubacterium rectale and Agathobacter spp. through phylogenomic analysis.</title>
        <authorList>
            <person name="Sheridan P.O."/>
            <person name="Walker A.W."/>
            <person name="Duncan S.H."/>
            <person name="Scott K.P."/>
            <person name="Toole P.W.O."/>
            <person name="Luis P."/>
            <person name="Flint H.J."/>
        </authorList>
    </citation>
    <scope>NUCLEOTIDE SEQUENCE [LARGE SCALE GENOMIC DNA]</scope>
    <source>
        <strain evidence="1 2">JK626</strain>
    </source>
</reference>
<organism evidence="1 2">
    <name type="scientific">Pseudobutyrivibrio ruminis</name>
    <dbReference type="NCBI Taxonomy" id="46206"/>
    <lineage>
        <taxon>Bacteria</taxon>
        <taxon>Bacillati</taxon>
        <taxon>Bacillota</taxon>
        <taxon>Clostridia</taxon>
        <taxon>Lachnospirales</taxon>
        <taxon>Lachnospiraceae</taxon>
        <taxon>Pseudobutyrivibrio</taxon>
    </lineage>
</organism>
<dbReference type="AlphaFoldDB" id="A0A2G3DT63"/>
<dbReference type="RefSeq" id="WP_099392569.1">
    <property type="nucleotide sequence ID" value="NZ_PDYF01000040.1"/>
</dbReference>
<dbReference type="Proteomes" id="UP000225889">
    <property type="component" value="Unassembled WGS sequence"/>
</dbReference>
<accession>A0A2G3DT63</accession>
<protein>
    <submittedName>
        <fullName evidence="1">Uncharacterized protein</fullName>
    </submittedName>
</protein>
<gene>
    <name evidence="1" type="ORF">CSX01_11980</name>
</gene>
<comment type="caution">
    <text evidence="1">The sequence shown here is derived from an EMBL/GenBank/DDBJ whole genome shotgun (WGS) entry which is preliminary data.</text>
</comment>
<evidence type="ECO:0000313" key="1">
    <source>
        <dbReference type="EMBL" id="PHU34073.1"/>
    </source>
</evidence>
<evidence type="ECO:0000313" key="2">
    <source>
        <dbReference type="Proteomes" id="UP000225889"/>
    </source>
</evidence>